<accession>A0ABQ3P1Y1</accession>
<name>A0ABQ3P1Y1_9ACTN</name>
<reference evidence="1" key="1">
    <citation type="submission" date="2024-05" db="EMBL/GenBank/DDBJ databases">
        <title>Whole genome shotgun sequence of Streptomyces hydrogenans NBRC 13475.</title>
        <authorList>
            <person name="Komaki H."/>
            <person name="Tamura T."/>
        </authorList>
    </citation>
    <scope>NUCLEOTIDE SEQUENCE</scope>
    <source>
        <strain evidence="1">NBRC 13475</strain>
    </source>
</reference>
<evidence type="ECO:0000313" key="1">
    <source>
        <dbReference type="EMBL" id="GHI19032.1"/>
    </source>
</evidence>
<keyword evidence="2" id="KW-1185">Reference proteome</keyword>
<evidence type="ECO:0000313" key="2">
    <source>
        <dbReference type="Proteomes" id="UP001052739"/>
    </source>
</evidence>
<comment type="caution">
    <text evidence="1">The sequence shown here is derived from an EMBL/GenBank/DDBJ whole genome shotgun (WGS) entry which is preliminary data.</text>
</comment>
<proteinExistence type="predicted"/>
<sequence length="64" mass="6754">MIVAASTPIPPSTTVLDLSLRMSLALPFAWPRTFVCAWHVRAAVRMTGGLATAQCRPLLSGSGT</sequence>
<gene>
    <name evidence="1" type="ORF">Shyd_04030</name>
</gene>
<dbReference type="EMBL" id="BNDW01000004">
    <property type="protein sequence ID" value="GHI19032.1"/>
    <property type="molecule type" value="Genomic_DNA"/>
</dbReference>
<protein>
    <submittedName>
        <fullName evidence="1">Uncharacterized protein</fullName>
    </submittedName>
</protein>
<organism evidence="1 2">
    <name type="scientific">Streptomyces hydrogenans</name>
    <dbReference type="NCBI Taxonomy" id="1873719"/>
    <lineage>
        <taxon>Bacteria</taxon>
        <taxon>Bacillati</taxon>
        <taxon>Actinomycetota</taxon>
        <taxon>Actinomycetes</taxon>
        <taxon>Kitasatosporales</taxon>
        <taxon>Streptomycetaceae</taxon>
        <taxon>Streptomyces</taxon>
    </lineage>
</organism>
<dbReference type="Proteomes" id="UP001052739">
    <property type="component" value="Unassembled WGS sequence"/>
</dbReference>